<proteinExistence type="predicted"/>
<keyword evidence="4" id="KW-1185">Reference proteome</keyword>
<dbReference type="InterPro" id="IPR053842">
    <property type="entry name" value="NikA-like"/>
</dbReference>
<evidence type="ECO:0000313" key="4">
    <source>
        <dbReference type="Proteomes" id="UP000753802"/>
    </source>
</evidence>
<name>A0ABW9ZRP6_9BACT</name>
<dbReference type="Pfam" id="PF21983">
    <property type="entry name" value="NikA-like"/>
    <property type="match status" value="1"/>
</dbReference>
<evidence type="ECO:0000256" key="2">
    <source>
        <dbReference type="SAM" id="MobiDB-lite"/>
    </source>
</evidence>
<comment type="caution">
    <text evidence="3">The sequence shown here is derived from an EMBL/GenBank/DDBJ whole genome shotgun (WGS) entry which is preliminary data.</text>
</comment>
<feature type="region of interest" description="Disordered" evidence="2">
    <location>
        <begin position="1"/>
        <end position="22"/>
    </location>
</feature>
<protein>
    <submittedName>
        <fullName evidence="3">Mobilization protein</fullName>
    </submittedName>
</protein>
<sequence>MAVKTDNSTGKRNKGGRPRKEIKKDQFLGVKCSLVERKVIENKARQVGVSVSEYLRKLGLSGKIDMKLKIVSKEILLFTATLNHLAANLNQIAKKRNSNDQLNALERAQLEQLSKVNKQLAQDIKNCLNDR</sequence>
<accession>A0ABW9ZRP6</accession>
<keyword evidence="1" id="KW-0175">Coiled coil</keyword>
<evidence type="ECO:0000313" key="3">
    <source>
        <dbReference type="EMBL" id="NCI49786.1"/>
    </source>
</evidence>
<organism evidence="3 4">
    <name type="scientific">Sediminibacterium roseum</name>
    <dbReference type="NCBI Taxonomy" id="1978412"/>
    <lineage>
        <taxon>Bacteria</taxon>
        <taxon>Pseudomonadati</taxon>
        <taxon>Bacteroidota</taxon>
        <taxon>Chitinophagia</taxon>
        <taxon>Chitinophagales</taxon>
        <taxon>Chitinophagaceae</taxon>
        <taxon>Sediminibacterium</taxon>
    </lineage>
</organism>
<evidence type="ECO:0000256" key="1">
    <source>
        <dbReference type="SAM" id="Coils"/>
    </source>
</evidence>
<dbReference type="Proteomes" id="UP000753802">
    <property type="component" value="Unassembled WGS sequence"/>
</dbReference>
<feature type="compositionally biased region" description="Polar residues" evidence="2">
    <location>
        <begin position="1"/>
        <end position="10"/>
    </location>
</feature>
<dbReference type="EMBL" id="JAACJS010000011">
    <property type="protein sequence ID" value="NCI49786.1"/>
    <property type="molecule type" value="Genomic_DNA"/>
</dbReference>
<gene>
    <name evidence="3" type="ORF">GWC95_07625</name>
</gene>
<dbReference type="RefSeq" id="WP_161818094.1">
    <property type="nucleotide sequence ID" value="NZ_JAACJS010000011.1"/>
</dbReference>
<reference evidence="3 4" key="1">
    <citation type="submission" date="2020-01" db="EMBL/GenBank/DDBJ databases">
        <title>Genome analysis.</title>
        <authorList>
            <person name="Wu S."/>
            <person name="Wang G."/>
        </authorList>
    </citation>
    <scope>NUCLEOTIDE SEQUENCE [LARGE SCALE GENOMIC DNA]</scope>
    <source>
        <strain evidence="3 4">SYL130</strain>
    </source>
</reference>
<feature type="coiled-coil region" evidence="1">
    <location>
        <begin position="103"/>
        <end position="130"/>
    </location>
</feature>